<gene>
    <name evidence="9" type="ORF">SAMN05421877_11636</name>
</gene>
<evidence type="ECO:0000256" key="5">
    <source>
        <dbReference type="ARBA" id="ARBA00022989"/>
    </source>
</evidence>
<evidence type="ECO:0000256" key="3">
    <source>
        <dbReference type="ARBA" id="ARBA00022475"/>
    </source>
</evidence>
<dbReference type="EMBL" id="FNUT01000016">
    <property type="protein sequence ID" value="SEG73119.1"/>
    <property type="molecule type" value="Genomic_DNA"/>
</dbReference>
<feature type="transmembrane region" description="Helical" evidence="7">
    <location>
        <begin position="301"/>
        <end position="325"/>
    </location>
</feature>
<dbReference type="Pfam" id="PF02687">
    <property type="entry name" value="FtsX"/>
    <property type="match status" value="1"/>
</dbReference>
<evidence type="ECO:0000256" key="6">
    <source>
        <dbReference type="ARBA" id="ARBA00023136"/>
    </source>
</evidence>
<feature type="transmembrane region" description="Helical" evidence="7">
    <location>
        <begin position="20"/>
        <end position="44"/>
    </location>
</feature>
<evidence type="ECO:0000313" key="9">
    <source>
        <dbReference type="EMBL" id="SEG73119.1"/>
    </source>
</evidence>
<dbReference type="InterPro" id="IPR003838">
    <property type="entry name" value="ABC3_permease_C"/>
</dbReference>
<dbReference type="Proteomes" id="UP000236731">
    <property type="component" value="Unassembled WGS sequence"/>
</dbReference>
<feature type="transmembrane region" description="Helical" evidence="7">
    <location>
        <begin position="257"/>
        <end position="280"/>
    </location>
</feature>
<keyword evidence="3" id="KW-1003">Cell membrane</keyword>
<accession>A0A1H6CJH1</accession>
<dbReference type="AlphaFoldDB" id="A0A1H6CJH1"/>
<keyword evidence="4 7" id="KW-0812">Transmembrane</keyword>
<reference evidence="10" key="1">
    <citation type="submission" date="2016-10" db="EMBL/GenBank/DDBJ databases">
        <authorList>
            <person name="Varghese N."/>
            <person name="Submissions S."/>
        </authorList>
    </citation>
    <scope>NUCLEOTIDE SEQUENCE [LARGE SCALE GENOMIC DNA]</scope>
    <source>
        <strain evidence="10">DSM 22361</strain>
    </source>
</reference>
<name>A0A1H6CJH1_9SPHI</name>
<evidence type="ECO:0000259" key="8">
    <source>
        <dbReference type="Pfam" id="PF02687"/>
    </source>
</evidence>
<feature type="transmembrane region" description="Helical" evidence="7">
    <location>
        <begin position="345"/>
        <end position="365"/>
    </location>
</feature>
<comment type="subcellular location">
    <subcellularLocation>
        <location evidence="1">Cell membrane</location>
        <topology evidence="1">Multi-pass membrane protein</topology>
    </subcellularLocation>
</comment>
<dbReference type="PANTHER" id="PTHR43738">
    <property type="entry name" value="ABC TRANSPORTER, MEMBRANE PROTEIN"/>
    <property type="match status" value="1"/>
</dbReference>
<keyword evidence="5 7" id="KW-1133">Transmembrane helix</keyword>
<dbReference type="OrthoDB" id="9768465at2"/>
<dbReference type="PANTHER" id="PTHR43738:SF1">
    <property type="entry name" value="HEMIN TRANSPORT SYSTEM PERMEASE PROTEIN HRTB-RELATED"/>
    <property type="match status" value="1"/>
</dbReference>
<dbReference type="GO" id="GO:0005886">
    <property type="term" value="C:plasma membrane"/>
    <property type="evidence" value="ECO:0007669"/>
    <property type="project" value="UniProtKB-SubCell"/>
</dbReference>
<evidence type="ECO:0000256" key="2">
    <source>
        <dbReference type="ARBA" id="ARBA00022448"/>
    </source>
</evidence>
<evidence type="ECO:0000256" key="7">
    <source>
        <dbReference type="SAM" id="Phobius"/>
    </source>
</evidence>
<keyword evidence="10" id="KW-1185">Reference proteome</keyword>
<sequence>MLSLAWKFIRFDRAKSFGIITAIVISIFLIGQQLSLLFFLMGLMGNLVNNADIQDNDIWIIESQSNNVNAINSIDQRNVQEIGSLDFVEKAIPVILAPAQATFMNGKTAAVTIVGAPAPEFRMGPSSAKIDSGRIENLMQPYSLSAEYFNARTWETELFLNKPIEINGKAAKVGLITRNAQAFGASFMYASLENARILGNFPRDQVSLLVCRLKPGMDKQEFIRMVGKNFPHLRAWDPKKLKNSTVKEILISSNMGMSFGTLVIFAMISGFFIIGLTLYSSALDRIKDYGTLKAIGAKKGYVNKLIVAQAFLYAAIGYIIAMVLIIGFKFGVANSGLNIELNIPFLLFLLVLTMVISIGGSLFAVRKISKLEPASVF</sequence>
<evidence type="ECO:0000313" key="10">
    <source>
        <dbReference type="Proteomes" id="UP000236731"/>
    </source>
</evidence>
<keyword evidence="2" id="KW-0813">Transport</keyword>
<proteinExistence type="predicted"/>
<evidence type="ECO:0000256" key="4">
    <source>
        <dbReference type="ARBA" id="ARBA00022692"/>
    </source>
</evidence>
<dbReference type="InterPro" id="IPR051125">
    <property type="entry name" value="ABC-4/HrtB_transporter"/>
</dbReference>
<dbReference type="RefSeq" id="WP_103907821.1">
    <property type="nucleotide sequence ID" value="NZ_CP049246.1"/>
</dbReference>
<organism evidence="9 10">
    <name type="scientific">Sphingobacterium lactis</name>
    <dbReference type="NCBI Taxonomy" id="797291"/>
    <lineage>
        <taxon>Bacteria</taxon>
        <taxon>Pseudomonadati</taxon>
        <taxon>Bacteroidota</taxon>
        <taxon>Sphingobacteriia</taxon>
        <taxon>Sphingobacteriales</taxon>
        <taxon>Sphingobacteriaceae</taxon>
        <taxon>Sphingobacterium</taxon>
    </lineage>
</organism>
<protein>
    <submittedName>
        <fullName evidence="9">Putative ABC transport system permease protein</fullName>
    </submittedName>
</protein>
<evidence type="ECO:0000256" key="1">
    <source>
        <dbReference type="ARBA" id="ARBA00004651"/>
    </source>
</evidence>
<keyword evidence="6 7" id="KW-0472">Membrane</keyword>
<feature type="domain" description="ABC3 transporter permease C-terminal" evidence="8">
    <location>
        <begin position="262"/>
        <end position="373"/>
    </location>
</feature>